<proteinExistence type="evidence at transcript level"/>
<evidence type="ECO:0000256" key="1">
    <source>
        <dbReference type="SAM" id="MobiDB-lite"/>
    </source>
</evidence>
<gene>
    <name evidence="2" type="primary">LOC100184753</name>
</gene>
<accession>A0A6F9DIV8</accession>
<reference evidence="2" key="1">
    <citation type="submission" date="2020-04" db="EMBL/GenBank/DDBJ databases">
        <authorList>
            <person name="Neveu A P."/>
        </authorList>
    </citation>
    <scope>NUCLEOTIDE SEQUENCE</scope>
    <source>
        <tissue evidence="2">Whole embryo</tissue>
    </source>
</reference>
<dbReference type="EMBL" id="LR787031">
    <property type="protein sequence ID" value="CAB3262893.1"/>
    <property type="molecule type" value="mRNA"/>
</dbReference>
<organism evidence="2">
    <name type="scientific">Phallusia mammillata</name>
    <dbReference type="NCBI Taxonomy" id="59560"/>
    <lineage>
        <taxon>Eukaryota</taxon>
        <taxon>Metazoa</taxon>
        <taxon>Chordata</taxon>
        <taxon>Tunicata</taxon>
        <taxon>Ascidiacea</taxon>
        <taxon>Phlebobranchia</taxon>
        <taxon>Ascidiidae</taxon>
        <taxon>Phallusia</taxon>
    </lineage>
</organism>
<feature type="compositionally biased region" description="Polar residues" evidence="1">
    <location>
        <begin position="43"/>
        <end position="58"/>
    </location>
</feature>
<dbReference type="AlphaFoldDB" id="A0A6F9DIV8"/>
<feature type="region of interest" description="Disordered" evidence="1">
    <location>
        <begin position="1"/>
        <end position="116"/>
    </location>
</feature>
<feature type="compositionally biased region" description="Acidic residues" evidence="1">
    <location>
        <begin position="1"/>
        <end position="15"/>
    </location>
</feature>
<sequence length="300" mass="33728">MDEDLSSSPSSDDEMYGASGHSFQSTPLSQKPIPIGTQRGQDDGQTAKSVHMSANQPSQEDHEIPNTNILGRDSNEVSVQTPMKIDHRDPNSHQSEPASSLSADHPTTSHNQPSTSRQLVWENGIVHNRSPSAQFDIIGDDEESEDHSVENTTPGDMNNVSCEHEAVMMDPNPMPEEIQPVDNVDDQDYLVVRMTEATLWENAQNIDTALRTFNDSVLERRCFITNRFIDFSRPVSYERCASCGRCVLAEYAHEHQHCNACVVCWRGLTTSPLHHTDVCQRCGRQICQYCRNQQHYCNLN</sequence>
<evidence type="ECO:0000313" key="2">
    <source>
        <dbReference type="EMBL" id="CAB3262893.1"/>
    </source>
</evidence>
<feature type="compositionally biased region" description="Polar residues" evidence="1">
    <location>
        <begin position="92"/>
        <end position="116"/>
    </location>
</feature>
<protein>
    <submittedName>
        <fullName evidence="2">Uncharacterized protein LOC100184753</fullName>
    </submittedName>
</protein>
<name>A0A6F9DIV8_9ASCI</name>